<dbReference type="Pfam" id="PF10040">
    <property type="entry name" value="CRISPR_Cas6"/>
    <property type="match status" value="1"/>
</dbReference>
<reference evidence="2 3" key="1">
    <citation type="submission" date="2019-10" db="EMBL/GenBank/DDBJ databases">
        <title>Draft whole-genome sequence of the purple nonsulfur photosynthetic bacterium Roseospira navarrensis DSM 15114.</title>
        <authorList>
            <person name="Kyndt J.A."/>
            <person name="Meyer T.E."/>
        </authorList>
    </citation>
    <scope>NUCLEOTIDE SEQUENCE [LARGE SCALE GENOMIC DNA]</scope>
    <source>
        <strain evidence="2 3">DSM 15114</strain>
    </source>
</reference>
<name>A0A7X2D489_9PROT</name>
<organism evidence="2 3">
    <name type="scientific">Roseospira navarrensis</name>
    <dbReference type="NCBI Taxonomy" id="140058"/>
    <lineage>
        <taxon>Bacteria</taxon>
        <taxon>Pseudomonadati</taxon>
        <taxon>Pseudomonadota</taxon>
        <taxon>Alphaproteobacteria</taxon>
        <taxon>Rhodospirillales</taxon>
        <taxon>Rhodospirillaceae</taxon>
        <taxon>Roseospira</taxon>
    </lineage>
</organism>
<gene>
    <name evidence="2" type="ORF">GHC57_16765</name>
</gene>
<accession>A0A7X2D489</accession>
<proteinExistence type="predicted"/>
<dbReference type="EMBL" id="WIVE01000075">
    <property type="protein sequence ID" value="MQX38169.1"/>
    <property type="molecule type" value="Genomic_DNA"/>
</dbReference>
<dbReference type="AlphaFoldDB" id="A0A7X2D489"/>
<feature type="domain" description="CRISPR-associated protein Cas6 C-terminal" evidence="1">
    <location>
        <begin position="182"/>
        <end position="300"/>
    </location>
</feature>
<dbReference type="OrthoDB" id="7298080at2"/>
<dbReference type="Proteomes" id="UP000434582">
    <property type="component" value="Unassembled WGS sequence"/>
</dbReference>
<protein>
    <submittedName>
        <fullName evidence="2">CRISPR system precrRNA processing endoribonuclease RAMP protein Cas6</fullName>
    </submittedName>
</protein>
<comment type="caution">
    <text evidence="2">The sequence shown here is derived from an EMBL/GenBank/DDBJ whole genome shotgun (WGS) entry which is preliminary data.</text>
</comment>
<keyword evidence="3" id="KW-1185">Reference proteome</keyword>
<dbReference type="InterPro" id="IPR019267">
    <property type="entry name" value="CRISPR-assoc_Cas6_C"/>
</dbReference>
<sequence>MLDTPPTLLDQSLADPDRTVDASSLLEVWHQADIRFDCERPTGLDEPWRLPHRIRGAVGHQLRGSASPAARNGRPCPWTPPCAHDLLYRTRTVPDLRQPLATPWVIAAEAPDDTTVTVTNSLFGWAVDWIGEVAEAATQALNGHAPTPAAHRLRLPVRSRAITVLEGIPDPTAWPDDAPAVLDFRTPVLFRDGDRPHATLADLPLRLADRLEALAPWMGVRLRVKAAALQALAETLPRDESGLRPFAGMRRSHPQGRRVPVEGRVGPLLLGAPPPMLVPYLVLGQWTHVGSRAGLGQGRYSLRPLPR</sequence>
<evidence type="ECO:0000259" key="1">
    <source>
        <dbReference type="Pfam" id="PF10040"/>
    </source>
</evidence>
<dbReference type="RefSeq" id="WP_153346359.1">
    <property type="nucleotide sequence ID" value="NZ_WIVE01000075.1"/>
</dbReference>
<evidence type="ECO:0000313" key="3">
    <source>
        <dbReference type="Proteomes" id="UP000434582"/>
    </source>
</evidence>
<evidence type="ECO:0000313" key="2">
    <source>
        <dbReference type="EMBL" id="MQX38169.1"/>
    </source>
</evidence>